<comment type="similarity">
    <text evidence="4">Belongs to the FlgH family.</text>
</comment>
<evidence type="ECO:0000256" key="6">
    <source>
        <dbReference type="ARBA" id="ARBA00023136"/>
    </source>
</evidence>
<sequence>MNKPALNTIVAAAMLLAVGVARGQEGSLWQAPPSLPTGQFTIENSSILYQPLPPEAQARELMREDIITVLVDYRTSMLSEGQTQNRKTANFNAVLAEWLAFDGNSITGLDSVRQDPEIAGQLNSQYRAQSDLEVRDSLTLRIAAKVVDIQPNGNLVIEAHRQIRNNDEVWEQSLSGVVSRQFINADRTVLSDKIADLKIYKRELGQVRNGYAPGWLAWWYGKYKPF</sequence>
<keyword evidence="9" id="KW-0282">Flagellum</keyword>
<dbReference type="Pfam" id="PF02107">
    <property type="entry name" value="FlgH"/>
    <property type="match status" value="1"/>
</dbReference>
<protein>
    <submittedName>
        <fullName evidence="9">Flagellar L-ring protein</fullName>
    </submittedName>
</protein>
<dbReference type="GO" id="GO:0071973">
    <property type="term" value="P:bacterial-type flagellum-dependent cell motility"/>
    <property type="evidence" value="ECO:0007669"/>
    <property type="project" value="InterPro"/>
</dbReference>
<comment type="function">
    <text evidence="1">Assembles around the rod to form the L-ring and probably protects the motor/basal body from shearing forces during rotation.</text>
</comment>
<keyword evidence="10" id="KW-1185">Reference proteome</keyword>
<evidence type="ECO:0000256" key="8">
    <source>
        <dbReference type="ARBA" id="ARBA00023237"/>
    </source>
</evidence>
<organism evidence="9 10">
    <name type="scientific">Pirellulimonas nuda</name>
    <dbReference type="NCBI Taxonomy" id="2528009"/>
    <lineage>
        <taxon>Bacteria</taxon>
        <taxon>Pseudomonadati</taxon>
        <taxon>Planctomycetota</taxon>
        <taxon>Planctomycetia</taxon>
        <taxon>Pirellulales</taxon>
        <taxon>Lacipirellulaceae</taxon>
        <taxon>Pirellulimonas</taxon>
    </lineage>
</organism>
<reference evidence="9 10" key="1">
    <citation type="submission" date="2019-02" db="EMBL/GenBank/DDBJ databases">
        <title>Deep-cultivation of Planctomycetes and their phenomic and genomic characterization uncovers novel biology.</title>
        <authorList>
            <person name="Wiegand S."/>
            <person name="Jogler M."/>
            <person name="Boedeker C."/>
            <person name="Pinto D."/>
            <person name="Vollmers J."/>
            <person name="Rivas-Marin E."/>
            <person name="Kohn T."/>
            <person name="Peeters S.H."/>
            <person name="Heuer A."/>
            <person name="Rast P."/>
            <person name="Oberbeckmann S."/>
            <person name="Bunk B."/>
            <person name="Jeske O."/>
            <person name="Meyerdierks A."/>
            <person name="Storesund J.E."/>
            <person name="Kallscheuer N."/>
            <person name="Luecker S."/>
            <person name="Lage O.M."/>
            <person name="Pohl T."/>
            <person name="Merkel B.J."/>
            <person name="Hornburger P."/>
            <person name="Mueller R.-W."/>
            <person name="Bruemmer F."/>
            <person name="Labrenz M."/>
            <person name="Spormann A.M."/>
            <person name="Op den Camp H."/>
            <person name="Overmann J."/>
            <person name="Amann R."/>
            <person name="Jetten M.S.M."/>
            <person name="Mascher T."/>
            <person name="Medema M.H."/>
            <person name="Devos D.P."/>
            <person name="Kaster A.-K."/>
            <person name="Ovreas L."/>
            <person name="Rohde M."/>
            <person name="Galperin M.Y."/>
            <person name="Jogler C."/>
        </authorList>
    </citation>
    <scope>NUCLEOTIDE SEQUENCE [LARGE SCALE GENOMIC DNA]</scope>
    <source>
        <strain evidence="9 10">Pla175</strain>
    </source>
</reference>
<keyword evidence="8" id="KW-0998">Cell outer membrane</keyword>
<dbReference type="OrthoDB" id="252240at2"/>
<name>A0A518DFR7_9BACT</name>
<dbReference type="InterPro" id="IPR000527">
    <property type="entry name" value="Flag_Lring"/>
</dbReference>
<evidence type="ECO:0000256" key="1">
    <source>
        <dbReference type="ARBA" id="ARBA00002591"/>
    </source>
</evidence>
<gene>
    <name evidence="9" type="primary">flgH</name>
    <name evidence="9" type="ORF">Pla175_37220</name>
</gene>
<dbReference type="GO" id="GO:0009427">
    <property type="term" value="C:bacterial-type flagellum basal body, distal rod, L ring"/>
    <property type="evidence" value="ECO:0007669"/>
    <property type="project" value="InterPro"/>
</dbReference>
<proteinExistence type="inferred from homology"/>
<keyword evidence="5" id="KW-0732">Signal</keyword>
<dbReference type="KEGG" id="pnd:Pla175_37220"/>
<dbReference type="PANTHER" id="PTHR34933">
    <property type="entry name" value="FLAGELLAR L-RING PROTEIN"/>
    <property type="match status" value="1"/>
</dbReference>
<accession>A0A518DFR7</accession>
<dbReference type="Proteomes" id="UP000317429">
    <property type="component" value="Chromosome"/>
</dbReference>
<keyword evidence="9" id="KW-0966">Cell projection</keyword>
<keyword evidence="6" id="KW-0472">Membrane</keyword>
<dbReference type="RefSeq" id="WP_145288564.1">
    <property type="nucleotide sequence ID" value="NZ_CP036291.1"/>
</dbReference>
<evidence type="ECO:0000256" key="7">
    <source>
        <dbReference type="ARBA" id="ARBA00023143"/>
    </source>
</evidence>
<dbReference type="PANTHER" id="PTHR34933:SF1">
    <property type="entry name" value="FLAGELLAR L-RING PROTEIN"/>
    <property type="match status" value="1"/>
</dbReference>
<evidence type="ECO:0000256" key="5">
    <source>
        <dbReference type="ARBA" id="ARBA00022729"/>
    </source>
</evidence>
<evidence type="ECO:0000256" key="4">
    <source>
        <dbReference type="ARBA" id="ARBA00006929"/>
    </source>
</evidence>
<comment type="subcellular location">
    <subcellularLocation>
        <location evidence="2">Bacterial flagellum basal body</location>
    </subcellularLocation>
    <subcellularLocation>
        <location evidence="3">Cell outer membrane</location>
    </subcellularLocation>
</comment>
<evidence type="ECO:0000256" key="3">
    <source>
        <dbReference type="ARBA" id="ARBA00004442"/>
    </source>
</evidence>
<evidence type="ECO:0000313" key="9">
    <source>
        <dbReference type="EMBL" id="QDU90319.1"/>
    </source>
</evidence>
<dbReference type="EMBL" id="CP036291">
    <property type="protein sequence ID" value="QDU90319.1"/>
    <property type="molecule type" value="Genomic_DNA"/>
</dbReference>
<dbReference type="GO" id="GO:0009279">
    <property type="term" value="C:cell outer membrane"/>
    <property type="evidence" value="ECO:0007669"/>
    <property type="project" value="UniProtKB-SubCell"/>
</dbReference>
<evidence type="ECO:0000313" key="10">
    <source>
        <dbReference type="Proteomes" id="UP000317429"/>
    </source>
</evidence>
<keyword evidence="7" id="KW-0975">Bacterial flagellum</keyword>
<keyword evidence="9" id="KW-0969">Cilium</keyword>
<evidence type="ECO:0000256" key="2">
    <source>
        <dbReference type="ARBA" id="ARBA00004117"/>
    </source>
</evidence>
<dbReference type="AlphaFoldDB" id="A0A518DFR7"/>
<dbReference type="GO" id="GO:0003774">
    <property type="term" value="F:cytoskeletal motor activity"/>
    <property type="evidence" value="ECO:0007669"/>
    <property type="project" value="InterPro"/>
</dbReference>